<dbReference type="InterPro" id="IPR006068">
    <property type="entry name" value="ATPase_P-typ_cation-transptr_C"/>
</dbReference>
<feature type="transmembrane region" description="Helical" evidence="10">
    <location>
        <begin position="890"/>
        <end position="910"/>
    </location>
</feature>
<dbReference type="InterPro" id="IPR001757">
    <property type="entry name" value="P_typ_ATPase"/>
</dbReference>
<dbReference type="PROSITE" id="PS00154">
    <property type="entry name" value="ATPASE_E1_E2"/>
    <property type="match status" value="1"/>
</dbReference>
<dbReference type="PANTHER" id="PTHR24093">
    <property type="entry name" value="CATION TRANSPORTING ATPASE"/>
    <property type="match status" value="1"/>
</dbReference>
<dbReference type="SMART" id="SM00831">
    <property type="entry name" value="Cation_ATPase_N"/>
    <property type="match status" value="1"/>
</dbReference>
<dbReference type="InterPro" id="IPR023298">
    <property type="entry name" value="ATPase_P-typ_TM_dom_sf"/>
</dbReference>
<feature type="transmembrane region" description="Helical" evidence="10">
    <location>
        <begin position="817"/>
        <end position="839"/>
    </location>
</feature>
<keyword evidence="7 10" id="KW-1133">Transmembrane helix</keyword>
<dbReference type="InterPro" id="IPR004014">
    <property type="entry name" value="ATPase_P-typ_cation-transptr_N"/>
</dbReference>
<gene>
    <name evidence="12" type="ORF">AB1Y20_012742</name>
</gene>
<evidence type="ECO:0000256" key="5">
    <source>
        <dbReference type="ARBA" id="ARBA00022840"/>
    </source>
</evidence>
<evidence type="ECO:0000256" key="1">
    <source>
        <dbReference type="ARBA" id="ARBA00004127"/>
    </source>
</evidence>
<dbReference type="Pfam" id="PF13246">
    <property type="entry name" value="Cation_ATPase"/>
    <property type="match status" value="1"/>
</dbReference>
<reference evidence="12 13" key="1">
    <citation type="journal article" date="2024" name="Science">
        <title>Giant polyketide synthase enzymes in the biosynthesis of giant marine polyether toxins.</title>
        <authorList>
            <person name="Fallon T.R."/>
            <person name="Shende V.V."/>
            <person name="Wierzbicki I.H."/>
            <person name="Pendleton A.L."/>
            <person name="Watervoot N.F."/>
            <person name="Auber R.P."/>
            <person name="Gonzalez D.J."/>
            <person name="Wisecaver J.H."/>
            <person name="Moore B.S."/>
        </authorList>
    </citation>
    <scope>NUCLEOTIDE SEQUENCE [LARGE SCALE GENOMIC DNA]</scope>
    <source>
        <strain evidence="12 13">12B1</strain>
    </source>
</reference>
<dbReference type="PANTHER" id="PTHR24093:SF369">
    <property type="entry name" value="CALCIUM-TRANSPORTING ATPASE"/>
    <property type="match status" value="1"/>
</dbReference>
<keyword evidence="13" id="KW-1185">Reference proteome</keyword>
<dbReference type="InterPro" id="IPR036412">
    <property type="entry name" value="HAD-like_sf"/>
</dbReference>
<dbReference type="SUPFAM" id="SSF81660">
    <property type="entry name" value="Metal cation-transporting ATPase, ATP-binding domain N"/>
    <property type="match status" value="1"/>
</dbReference>
<keyword evidence="6" id="KW-0460">Magnesium</keyword>
<dbReference type="GO" id="GO:0046872">
    <property type="term" value="F:metal ion binding"/>
    <property type="evidence" value="ECO:0007669"/>
    <property type="project" value="UniProtKB-KW"/>
</dbReference>
<dbReference type="Pfam" id="PF00122">
    <property type="entry name" value="E1-E2_ATPase"/>
    <property type="match status" value="1"/>
</dbReference>
<dbReference type="Pfam" id="PF00690">
    <property type="entry name" value="Cation_ATPase_N"/>
    <property type="match status" value="1"/>
</dbReference>
<evidence type="ECO:0000256" key="6">
    <source>
        <dbReference type="ARBA" id="ARBA00022842"/>
    </source>
</evidence>
<dbReference type="Gene3D" id="1.20.1110.10">
    <property type="entry name" value="Calcium-transporting ATPase, transmembrane domain"/>
    <property type="match status" value="2"/>
</dbReference>
<feature type="transmembrane region" description="Helical" evidence="10">
    <location>
        <begin position="845"/>
        <end position="866"/>
    </location>
</feature>
<evidence type="ECO:0000256" key="7">
    <source>
        <dbReference type="ARBA" id="ARBA00022989"/>
    </source>
</evidence>
<dbReference type="SFLD" id="SFLDS00003">
    <property type="entry name" value="Haloacid_Dehalogenase"/>
    <property type="match status" value="1"/>
</dbReference>
<evidence type="ECO:0000256" key="3">
    <source>
        <dbReference type="ARBA" id="ARBA00022723"/>
    </source>
</evidence>
<dbReference type="SFLD" id="SFLDG00002">
    <property type="entry name" value="C1.7:_P-type_atpase_like"/>
    <property type="match status" value="1"/>
</dbReference>
<comment type="subcellular location">
    <subcellularLocation>
        <location evidence="1">Endomembrane system</location>
        <topology evidence="1">Multi-pass membrane protein</topology>
    </subcellularLocation>
</comment>
<dbReference type="SFLD" id="SFLDF00027">
    <property type="entry name" value="p-type_atpase"/>
    <property type="match status" value="1"/>
</dbReference>
<feature type="transmembrane region" description="Helical" evidence="10">
    <location>
        <begin position="127"/>
        <end position="150"/>
    </location>
</feature>
<feature type="transmembrane region" description="Helical" evidence="10">
    <location>
        <begin position="286"/>
        <end position="312"/>
    </location>
</feature>
<feature type="transmembrane region" description="Helical" evidence="10">
    <location>
        <begin position="930"/>
        <end position="949"/>
    </location>
</feature>
<feature type="transmembrane region" description="Helical" evidence="10">
    <location>
        <begin position="970"/>
        <end position="992"/>
    </location>
</feature>
<keyword evidence="4" id="KW-0547">Nucleotide-binding</keyword>
<dbReference type="NCBIfam" id="TIGR01494">
    <property type="entry name" value="ATPase_P-type"/>
    <property type="match status" value="2"/>
</dbReference>
<protein>
    <recommendedName>
        <fullName evidence="11">Cation-transporting P-type ATPase N-terminal domain-containing protein</fullName>
    </recommendedName>
</protein>
<keyword evidence="2 10" id="KW-0812">Transmembrane</keyword>
<dbReference type="GO" id="GO:0012505">
    <property type="term" value="C:endomembrane system"/>
    <property type="evidence" value="ECO:0007669"/>
    <property type="project" value="UniProtKB-SubCell"/>
</dbReference>
<dbReference type="InterPro" id="IPR044492">
    <property type="entry name" value="P_typ_ATPase_HD_dom"/>
</dbReference>
<evidence type="ECO:0000256" key="2">
    <source>
        <dbReference type="ARBA" id="ARBA00022692"/>
    </source>
</evidence>
<evidence type="ECO:0000256" key="4">
    <source>
        <dbReference type="ARBA" id="ARBA00022741"/>
    </source>
</evidence>
<feature type="transmembrane region" description="Helical" evidence="10">
    <location>
        <begin position="89"/>
        <end position="115"/>
    </location>
</feature>
<dbReference type="InterPro" id="IPR059000">
    <property type="entry name" value="ATPase_P-type_domA"/>
</dbReference>
<evidence type="ECO:0000256" key="8">
    <source>
        <dbReference type="ARBA" id="ARBA00023136"/>
    </source>
</evidence>
<name>A0AB34IM98_PRYPA</name>
<dbReference type="Pfam" id="PF00689">
    <property type="entry name" value="Cation_ATPase_C"/>
    <property type="match status" value="1"/>
</dbReference>
<dbReference type="AlphaFoldDB" id="A0AB34IM98"/>
<dbReference type="GO" id="GO:0005886">
    <property type="term" value="C:plasma membrane"/>
    <property type="evidence" value="ECO:0007669"/>
    <property type="project" value="TreeGrafter"/>
</dbReference>
<evidence type="ECO:0000256" key="9">
    <source>
        <dbReference type="SAM" id="MobiDB-lite"/>
    </source>
</evidence>
<feature type="compositionally biased region" description="Basic and acidic residues" evidence="9">
    <location>
        <begin position="1065"/>
        <end position="1077"/>
    </location>
</feature>
<dbReference type="EMBL" id="JBGBPQ010000024">
    <property type="protein sequence ID" value="KAL1500066.1"/>
    <property type="molecule type" value="Genomic_DNA"/>
</dbReference>
<evidence type="ECO:0000259" key="11">
    <source>
        <dbReference type="SMART" id="SM00831"/>
    </source>
</evidence>
<dbReference type="InterPro" id="IPR008250">
    <property type="entry name" value="ATPase_P-typ_transduc_dom_A_sf"/>
</dbReference>
<dbReference type="PRINTS" id="PR00119">
    <property type="entry name" value="CATATPASE"/>
</dbReference>
<dbReference type="Gene3D" id="3.40.1110.10">
    <property type="entry name" value="Calcium-transporting ATPase, cytoplasmic domain N"/>
    <property type="match status" value="1"/>
</dbReference>
<dbReference type="SUPFAM" id="SSF81665">
    <property type="entry name" value="Calcium ATPase, transmembrane domain M"/>
    <property type="match status" value="1"/>
</dbReference>
<dbReference type="SUPFAM" id="SSF81653">
    <property type="entry name" value="Calcium ATPase, transduction domain A"/>
    <property type="match status" value="1"/>
</dbReference>
<accession>A0AB34IM98</accession>
<dbReference type="GO" id="GO:0016887">
    <property type="term" value="F:ATP hydrolysis activity"/>
    <property type="evidence" value="ECO:0007669"/>
    <property type="project" value="InterPro"/>
</dbReference>
<feature type="domain" description="Cation-transporting P-type ATPase N-terminal" evidence="11">
    <location>
        <begin position="37"/>
        <end position="117"/>
    </location>
</feature>
<evidence type="ECO:0000256" key="10">
    <source>
        <dbReference type="SAM" id="Phobius"/>
    </source>
</evidence>
<dbReference type="Proteomes" id="UP001515480">
    <property type="component" value="Unassembled WGS sequence"/>
</dbReference>
<feature type="transmembrane region" description="Helical" evidence="10">
    <location>
        <begin position="1004"/>
        <end position="1028"/>
    </location>
</feature>
<dbReference type="GO" id="GO:0005388">
    <property type="term" value="F:P-type calcium transporter activity"/>
    <property type="evidence" value="ECO:0007669"/>
    <property type="project" value="TreeGrafter"/>
</dbReference>
<dbReference type="InterPro" id="IPR023299">
    <property type="entry name" value="ATPase_P-typ_cyto_dom_N"/>
</dbReference>
<dbReference type="InterPro" id="IPR018303">
    <property type="entry name" value="ATPase_P-typ_P_site"/>
</dbReference>
<evidence type="ECO:0000313" key="13">
    <source>
        <dbReference type="Proteomes" id="UP001515480"/>
    </source>
</evidence>
<dbReference type="SUPFAM" id="SSF56784">
    <property type="entry name" value="HAD-like"/>
    <property type="match status" value="1"/>
</dbReference>
<proteinExistence type="predicted"/>
<dbReference type="Gene3D" id="2.70.150.10">
    <property type="entry name" value="Calcium-transporting ATPase, cytoplasmic transduction domain A"/>
    <property type="match status" value="1"/>
</dbReference>
<sequence>MSKSPGYVRIEEGEGTLSGWPTRLQLTDLMTEDGLDALKKLTGGEGVSKLVTMLGSSPTKGISGTQEDIAKRQLEFGANYFETKQLKSYLALVWDGLHDMTIIMLIIMSVVSFIVEMGFGDHPETGWIESAAIMVSVTIIVNVAAATDYIKERMFEALLKKLDTANTKAIVRNGRQMEVQDAEIVVGDILSFNAHNFASIPCDGVLVFGADVKMDESSLTGEPEPQAKDPVHKPFIVSGTEVVSGSGQMMVIAVGPYSVSGKIKAAVYGDSEDEEGSPLFQKLDKLVVLIGQAGFLAAGACFVTMCFVGFLIDGKPFITVLEYIITAITILAVAVPEGLPLAVTLSLTFSSNKMMEVNNLVKHLEKCETMGSATTICTDKTGTLTANRMTVRAASIAGKLLLPSDVASVGARLKEQVSTKTCELLATLIAVDTMDESYLQRSETSNTVGFKGNPTECALLTLANDMGYDYAALRSSTKGRSNTTKQFGKPFMFSSARKMMSWAVPLPSGGWRLYSKGASEIILGRCTSILTETGTDPLDEEGKTVIVKTTISRFASEAMRTIGLAYREFSETPNWDVTHESVLNANGTKAFEVETGLTLLGVVGIEDPLRPEVAPAIEICYQAGIDVRMVTGDNLDTAVAIATRCGILKKELHFEPDPNPESLTGFKPKKFRAMEGKVFRKMVYRTDPEGGEPIFDQAAFDKIWPYLRVLARSSPEDKVTLADGLNKSMLFADKQAVAKLAKEGIVIFPDRQVVAMTGDGTNDAKALKRADIGFAMNITGTQIAKDACDIVLTDDNFASIVTAAKWGRNVYDSISKFLQFQLTVNIVAVTLAIVGAFAFQVSPIAAVQMLWINLIMDSLASLALATEPPDESLLKRPPVNRSLSMVTQQMWFNMFGHALYQIVALLWLVFHGPKFFEIPYGVEYMDSHGGAPSQHFTIVFTLLVMMTLFNEVNCRKLHGETNVFEGVMENSIFVAIVGSTFVLQCLATQFGGRWLKCYEGGITLGQWAFCLILGVGVLAWQQVINFLVRTVVSIEKKRERQARRGGLLKFSSTYGSGHISLPRGGTERTAHSSEFKRSKTASGIGYHTPGPPVKPTPTNLNRRRSL</sequence>
<organism evidence="12 13">
    <name type="scientific">Prymnesium parvum</name>
    <name type="common">Toxic golden alga</name>
    <dbReference type="NCBI Taxonomy" id="97485"/>
    <lineage>
        <taxon>Eukaryota</taxon>
        <taxon>Haptista</taxon>
        <taxon>Haptophyta</taxon>
        <taxon>Prymnesiophyceae</taxon>
        <taxon>Prymnesiales</taxon>
        <taxon>Prymnesiaceae</taxon>
        <taxon>Prymnesium</taxon>
    </lineage>
</organism>
<keyword evidence="3" id="KW-0479">Metal-binding</keyword>
<feature type="transmembrane region" description="Helical" evidence="10">
    <location>
        <begin position="324"/>
        <end position="349"/>
    </location>
</feature>
<evidence type="ECO:0000313" key="12">
    <source>
        <dbReference type="EMBL" id="KAL1500066.1"/>
    </source>
</evidence>
<dbReference type="GO" id="GO:0005524">
    <property type="term" value="F:ATP binding"/>
    <property type="evidence" value="ECO:0007669"/>
    <property type="project" value="UniProtKB-KW"/>
</dbReference>
<keyword evidence="8 10" id="KW-0472">Membrane</keyword>
<keyword evidence="5" id="KW-0067">ATP-binding</keyword>
<feature type="region of interest" description="Disordered" evidence="9">
    <location>
        <begin position="1058"/>
        <end position="1106"/>
    </location>
</feature>
<comment type="caution">
    <text evidence="12">The sequence shown here is derived from an EMBL/GenBank/DDBJ whole genome shotgun (WGS) entry which is preliminary data.</text>
</comment>